<protein>
    <recommendedName>
        <fullName evidence="4">PPE domain-containing protein</fullName>
    </recommendedName>
</protein>
<feature type="region of interest" description="Disordered" evidence="1">
    <location>
        <begin position="1"/>
        <end position="24"/>
    </location>
</feature>
<feature type="compositionally biased region" description="Acidic residues" evidence="1">
    <location>
        <begin position="378"/>
        <end position="387"/>
    </location>
</feature>
<dbReference type="EMBL" id="BAAAMR010000068">
    <property type="protein sequence ID" value="GAA2155375.1"/>
    <property type="molecule type" value="Genomic_DNA"/>
</dbReference>
<accession>A0ABP5LWH7</accession>
<reference evidence="3" key="1">
    <citation type="journal article" date="2019" name="Int. J. Syst. Evol. Microbiol.">
        <title>The Global Catalogue of Microorganisms (GCM) 10K type strain sequencing project: providing services to taxonomists for standard genome sequencing and annotation.</title>
        <authorList>
            <consortium name="The Broad Institute Genomics Platform"/>
            <consortium name="The Broad Institute Genome Sequencing Center for Infectious Disease"/>
            <person name="Wu L."/>
            <person name="Ma J."/>
        </authorList>
    </citation>
    <scope>NUCLEOTIDE SEQUENCE [LARGE SCALE GENOMIC DNA]</scope>
    <source>
        <strain evidence="3">JCM 13850</strain>
    </source>
</reference>
<evidence type="ECO:0000256" key="1">
    <source>
        <dbReference type="SAM" id="MobiDB-lite"/>
    </source>
</evidence>
<dbReference type="InterPro" id="IPR036689">
    <property type="entry name" value="ESAT-6-like_sf"/>
</dbReference>
<dbReference type="RefSeq" id="WP_344275476.1">
    <property type="nucleotide sequence ID" value="NZ_BAAAMR010000068.1"/>
</dbReference>
<evidence type="ECO:0008006" key="4">
    <source>
        <dbReference type="Google" id="ProtNLM"/>
    </source>
</evidence>
<gene>
    <name evidence="2" type="ORF">GCM10009727_63240</name>
</gene>
<organism evidence="2 3">
    <name type="scientific">Actinomadura napierensis</name>
    <dbReference type="NCBI Taxonomy" id="267854"/>
    <lineage>
        <taxon>Bacteria</taxon>
        <taxon>Bacillati</taxon>
        <taxon>Actinomycetota</taxon>
        <taxon>Actinomycetes</taxon>
        <taxon>Streptosporangiales</taxon>
        <taxon>Thermomonosporaceae</taxon>
        <taxon>Actinomadura</taxon>
    </lineage>
</organism>
<feature type="region of interest" description="Disordered" evidence="1">
    <location>
        <begin position="428"/>
        <end position="449"/>
    </location>
</feature>
<evidence type="ECO:0000313" key="2">
    <source>
        <dbReference type="EMBL" id="GAA2155375.1"/>
    </source>
</evidence>
<feature type="compositionally biased region" description="Gly residues" evidence="1">
    <location>
        <begin position="340"/>
        <end position="362"/>
    </location>
</feature>
<dbReference type="InterPro" id="IPR038332">
    <property type="entry name" value="PPE_sf"/>
</dbReference>
<sequence>MTTYKDSPLRTSPPSGSPNSYTSKEQITAYLRNVDPGTVTTSGQGYLDLAKSYDKAMTELRGFAHDLSDAWKGPASSAAQAQLREIFSAAFVISSHSQQIGTAVRTHGDSYLAWYKSNMPTAQTVEEARQWMQGANERASETWSAIPADISTGLPSVTTKRNEFGAPATGSGGGTGAGGTGSGSASASGGGSGAVAGTAEGFTGGHSTSPSSGHASGSQTAPLYSDGPGHVIGQPGNSTNQVHGGPLSPGDGSGTELSGLSPSGMAGGGLTTEGPGSPGIGGGAFGGGLGPGGSASPGLPGGSTGGGLPGSGGGLPGTAGGFVPGPGAIGGALGRGAAGSGGNPIAGRPGAPGTGIPGTTGHGGRDDKERERGAWLPDDPDIWDGDIEAVPGVIGSAPPKPVDPEKPGQAEKTDEAALLRRVLARLAELETQADSAPPPPAAPRMEWTD</sequence>
<evidence type="ECO:0000313" key="3">
    <source>
        <dbReference type="Proteomes" id="UP001501020"/>
    </source>
</evidence>
<feature type="compositionally biased region" description="Low complexity" evidence="1">
    <location>
        <begin position="195"/>
        <end position="218"/>
    </location>
</feature>
<feature type="region of interest" description="Disordered" evidence="1">
    <location>
        <begin position="340"/>
        <end position="413"/>
    </location>
</feature>
<feature type="compositionally biased region" description="Basic and acidic residues" evidence="1">
    <location>
        <begin position="363"/>
        <end position="373"/>
    </location>
</feature>
<proteinExistence type="predicted"/>
<dbReference type="SUPFAM" id="SSF140453">
    <property type="entry name" value="EsxAB dimer-like"/>
    <property type="match status" value="1"/>
</dbReference>
<dbReference type="Gene3D" id="1.20.1260.20">
    <property type="entry name" value="PPE superfamily"/>
    <property type="match status" value="1"/>
</dbReference>
<feature type="compositionally biased region" description="Basic and acidic residues" evidence="1">
    <location>
        <begin position="402"/>
        <end position="413"/>
    </location>
</feature>
<feature type="region of interest" description="Disordered" evidence="1">
    <location>
        <begin position="140"/>
        <end position="322"/>
    </location>
</feature>
<feature type="compositionally biased region" description="Gly residues" evidence="1">
    <location>
        <begin position="170"/>
        <end position="194"/>
    </location>
</feature>
<name>A0ABP5LWH7_9ACTN</name>
<keyword evidence="3" id="KW-1185">Reference proteome</keyword>
<dbReference type="Proteomes" id="UP001501020">
    <property type="component" value="Unassembled WGS sequence"/>
</dbReference>
<feature type="compositionally biased region" description="Gly residues" evidence="1">
    <location>
        <begin position="265"/>
        <end position="322"/>
    </location>
</feature>
<comment type="caution">
    <text evidence="2">The sequence shown here is derived from an EMBL/GenBank/DDBJ whole genome shotgun (WGS) entry which is preliminary data.</text>
</comment>